<accession>A0A4R5U9T7</accession>
<keyword evidence="2" id="KW-1185">Reference proteome</keyword>
<name>A0A4R5U9T7_9HYPH</name>
<proteinExistence type="predicted"/>
<organism evidence="1 2">
    <name type="scientific">Rhizobium deserti</name>
    <dbReference type="NCBI Taxonomy" id="2547961"/>
    <lineage>
        <taxon>Bacteria</taxon>
        <taxon>Pseudomonadati</taxon>
        <taxon>Pseudomonadota</taxon>
        <taxon>Alphaproteobacteria</taxon>
        <taxon>Hyphomicrobiales</taxon>
        <taxon>Rhizobiaceae</taxon>
        <taxon>Rhizobium/Agrobacterium group</taxon>
        <taxon>Rhizobium</taxon>
    </lineage>
</organism>
<evidence type="ECO:0000313" key="2">
    <source>
        <dbReference type="Proteomes" id="UP000295238"/>
    </source>
</evidence>
<dbReference type="EMBL" id="SMTL01000007">
    <property type="protein sequence ID" value="TDK31232.1"/>
    <property type="molecule type" value="Genomic_DNA"/>
</dbReference>
<reference evidence="1 2" key="1">
    <citation type="submission" date="2019-03" db="EMBL/GenBank/DDBJ databases">
        <title>Rhizobium sp. nov., an bacterium isolated from biocrust in Mu Us Desert.</title>
        <authorList>
            <person name="Lixiong L."/>
        </authorList>
    </citation>
    <scope>NUCLEOTIDE SEQUENCE [LARGE SCALE GENOMIC DNA]</scope>
    <source>
        <strain evidence="1 2">SPY-1</strain>
    </source>
</reference>
<dbReference type="RefSeq" id="WP_133317948.1">
    <property type="nucleotide sequence ID" value="NZ_SMTL01000007.1"/>
</dbReference>
<protein>
    <submittedName>
        <fullName evidence="1">Uncharacterized protein</fullName>
    </submittedName>
</protein>
<evidence type="ECO:0000313" key="1">
    <source>
        <dbReference type="EMBL" id="TDK31232.1"/>
    </source>
</evidence>
<dbReference type="AlphaFoldDB" id="A0A4R5U9T7"/>
<gene>
    <name evidence="1" type="ORF">E2F50_19975</name>
</gene>
<sequence length="180" mass="20324">MKVAQGARNGSCGRGKAFIHLQNVHIEHTIPIAELSRRWTEYRRLNTVDVNDVYAWTLVHSVATAVHHKTEKGGLRHYESRTDAFNSQSRHFGLPFMRYEHMDKPPIIWNVLNGERLDPHSWTFADHFSMIDRLMLEAGGDAVLCSSIQDKARELVASLSFSPLGDLLELPLSSGGRTCT</sequence>
<dbReference type="OrthoDB" id="7556262at2"/>
<comment type="caution">
    <text evidence="1">The sequence shown here is derived from an EMBL/GenBank/DDBJ whole genome shotgun (WGS) entry which is preliminary data.</text>
</comment>
<dbReference type="Proteomes" id="UP000295238">
    <property type="component" value="Unassembled WGS sequence"/>
</dbReference>